<gene>
    <name evidence="2" type="ORF">BBRV_LOCUS100950</name>
</gene>
<name>A0A6V7LAC9_9HYME</name>
<dbReference type="PANTHER" id="PTHR15261">
    <property type="entry name" value="THROMBOSPONDIN-TYPE LAMININ G DOMAIN AND EAR REPEAT-CONTAINING"/>
    <property type="match status" value="1"/>
</dbReference>
<evidence type="ECO:0000313" key="2">
    <source>
        <dbReference type="EMBL" id="CAD1573103.1"/>
    </source>
</evidence>
<feature type="coiled-coil region" evidence="1">
    <location>
        <begin position="322"/>
        <end position="349"/>
    </location>
</feature>
<organism evidence="2">
    <name type="scientific">Bracon brevicornis</name>
    <dbReference type="NCBI Taxonomy" id="1563983"/>
    <lineage>
        <taxon>Eukaryota</taxon>
        <taxon>Metazoa</taxon>
        <taxon>Ecdysozoa</taxon>
        <taxon>Arthropoda</taxon>
        <taxon>Hexapoda</taxon>
        <taxon>Insecta</taxon>
        <taxon>Pterygota</taxon>
        <taxon>Neoptera</taxon>
        <taxon>Endopterygota</taxon>
        <taxon>Hymenoptera</taxon>
        <taxon>Apocrita</taxon>
        <taxon>Ichneumonoidea</taxon>
        <taxon>Braconidae</taxon>
        <taxon>Braconinae</taxon>
        <taxon>Bracon</taxon>
    </lineage>
</organism>
<reference evidence="2" key="1">
    <citation type="submission" date="2020-07" db="EMBL/GenBank/DDBJ databases">
        <authorList>
            <person name="Ferguson B K."/>
        </authorList>
    </citation>
    <scope>NUCLEOTIDE SEQUENCE</scope>
    <source>
        <strain evidence="2">L06</strain>
    </source>
</reference>
<evidence type="ECO:0000256" key="1">
    <source>
        <dbReference type="SAM" id="Coils"/>
    </source>
</evidence>
<keyword evidence="1" id="KW-0175">Coiled coil</keyword>
<accession>A0A6V7LAC9</accession>
<sequence length="1439" mass="162852">MYVPVSSYPLKNGKLIYAESKDFSTLLIIQQNDGVTKVLRLSPDSEQKLILSLPQTIPSYGANHIATWTSINRLYLGVASATSVRIYIWLGENFDQIQSLDFPANKLIPVHTGGSTILIATGNTTRIISYQLKTNEFSVIQTLKRSTDAVGFQRENGYFGDNFLALADDNSTIIYKEHKHRYVPFQRMEGASQIQALSSDKKIILFFIKEEYGLKVFQYDGWRFTDRRIILPDVQRVYPTFFCDGTFVLATLNSDGWHFQRMIWQPVRSWKSVKDGIGQWCAESLNLLDTPPIVIPKLRHPLVFTRARINHLSAWNVDGRSVQKFSNATQNYKNLLKTLEQESSTLEKVMSNNDKVSCTNFSARNVKVMKKVIANNTRTIIDKEIMSKLRILGDPNKNYTFKNIKSHSLDSLNCPIPAVNYKEVNVTGRINGLFFESFVEDILKTNADEQLITGMFEFEKLKVEDADMHLDIAWNSTRQELKFDNLTVDELEVPSGYFLPLDGPPVTLTGDLSVSKMKISGLVHLTGQVTGPTGKRLQSMIHVIDPLVSNQDYQFNDIKIVNFFKTNDLHGTNGESYKTIRNNSLPLSASNIPIHMKFNGENVEWRNVMLEEPLGNWVTVKNFALNITGRKTANNVTLLRSVYDKLPILKVPGRACSVAILTDDVYMTNITMNNAFVNSLKANKVFGALQMEEMFSDSAKSWEEVPWSLKNITGQVEAKNATISEASNVNLPSLYDSMKRWSASGKLKGPIKLKNLTIKNLTAEKSFNLPLPKKIGRFQALKNVDLEQINGIKIREFIDNVLEIDDMISLTNITFLGGITVDKISTSISNIPLFSSLDGNFGTKTITGIFQTHDLVIPDDIPYPRTDVPIELAIDGNVEFINEPIVKHMNGFNVEKLSKDIWMKNKLANLTGNIIFMDNVAFAGDIEIGGLLKTPKYGPWYQMSEKIFSKSLDQQINQEASFNHLQIANITGSNTSRIISSPTTLLHDLEYQTLKKNRTNQTITATWNFERIDVDNGIQIDGRINNLDLNNDIIRLDSKKNFITGTIIVDTLVAENIIGLNFSEFAKNTLMSTKQQELITIKGKKIFNYLKVNSLNLTSKINGKKIESCLLKYTKQLITGKKIIEGNLLAPGIKTEGLINDVEFTKLLVYQLKKKSPRQVIETPISLENGFNIQGNLIIDKYRENYWNHLKSPNNSFSPLLKLSKKLFHFAGGVDRALQARAFYFDKLELIEENSTPLIEMAVNETVRFNSLGSCHIYELILYCNGREIFDFSNKFNASQILELKAVSLAGRPKIVCLTSAPRGGVSIYYVNEEKREMIKEKELQIPDVLGGSVAAYREAIWIVLMLQDYTVILRYDPWKEFYEHILDGNTQYFALTFSRSDELLLFRNDGVWRLGGLGGPKLIFSTHLEGKIDVFSEEYIQLSQGNSTNLLQIRYSGN</sequence>
<dbReference type="EMBL" id="CADCXW020000339">
    <property type="protein sequence ID" value="CAD1573103.1"/>
    <property type="molecule type" value="Genomic_DNA"/>
</dbReference>
<dbReference type="GO" id="GO:0007165">
    <property type="term" value="P:signal transduction"/>
    <property type="evidence" value="ECO:0007669"/>
    <property type="project" value="TreeGrafter"/>
</dbReference>
<protein>
    <submittedName>
        <fullName evidence="2">Uncharacterized protein</fullName>
    </submittedName>
</protein>
<dbReference type="PANTHER" id="PTHR15261:SF4">
    <property type="entry name" value="THROMBOSPONDIN-TYPE LAMININ G DOMAIN AND EAR REPEAT-CONTAINING PROTEIN"/>
    <property type="match status" value="1"/>
</dbReference>
<proteinExistence type="predicted"/>